<dbReference type="EMBL" id="CADCVT010000214">
    <property type="protein sequence ID" value="CAA9504897.1"/>
    <property type="molecule type" value="Genomic_DNA"/>
</dbReference>
<feature type="region of interest" description="Disordered" evidence="1">
    <location>
        <begin position="1"/>
        <end position="264"/>
    </location>
</feature>
<dbReference type="EC" id="3.1.1.24" evidence="2"/>
<feature type="compositionally biased region" description="Basic residues" evidence="1">
    <location>
        <begin position="252"/>
        <end position="264"/>
    </location>
</feature>
<feature type="compositionally biased region" description="Basic and acidic residues" evidence="1">
    <location>
        <begin position="200"/>
        <end position="232"/>
    </location>
</feature>
<reference evidence="2" key="1">
    <citation type="submission" date="2020-02" db="EMBL/GenBank/DDBJ databases">
        <authorList>
            <person name="Meier V. D."/>
        </authorList>
    </citation>
    <scope>NUCLEOTIDE SEQUENCE</scope>
    <source>
        <strain evidence="2">AVDCRST_MAG85</strain>
    </source>
</reference>
<proteinExistence type="predicted"/>
<keyword evidence="2" id="KW-0378">Hydrolase</keyword>
<dbReference type="GO" id="GO:0047570">
    <property type="term" value="F:3-oxoadipate enol-lactonase activity"/>
    <property type="evidence" value="ECO:0007669"/>
    <property type="project" value="UniProtKB-EC"/>
</dbReference>
<accession>A0A6J4STI5</accession>
<feature type="compositionally biased region" description="Basic residues" evidence="1">
    <location>
        <begin position="65"/>
        <end position="85"/>
    </location>
</feature>
<sequence length="264" mass="29238">ERAPLRAARRWRAAAADPGHERDPPELGRAVPGRARARLRRDRLRPPRDRQERPAGGGRALLDRRPRRRRGRAARPARARVRACARHLDGRHGRPGARAGAPRPAAHADARLHLRRRRGQCAHRPERVRATERVVADRRPRPDPARQLGDQRLAALRRRRGRVSGVPLGGARAPGLDEGDHGPAPGDLRPHHARPPGGPHRADARHPRRPGPDARGRQRPRDRGEDPEREARGPPGGRPPVLGRGAALLRAAHPRARAHGRSLL</sequence>
<gene>
    <name evidence="2" type="ORF">AVDCRST_MAG85-1989</name>
</gene>
<feature type="compositionally biased region" description="Low complexity" evidence="1">
    <location>
        <begin position="145"/>
        <end position="154"/>
    </location>
</feature>
<feature type="compositionally biased region" description="Low complexity" evidence="1">
    <location>
        <begin position="96"/>
        <end position="105"/>
    </location>
</feature>
<evidence type="ECO:0000313" key="2">
    <source>
        <dbReference type="EMBL" id="CAA9504897.1"/>
    </source>
</evidence>
<organism evidence="2">
    <name type="scientific">uncultured Solirubrobacteraceae bacterium</name>
    <dbReference type="NCBI Taxonomy" id="1162706"/>
    <lineage>
        <taxon>Bacteria</taxon>
        <taxon>Bacillati</taxon>
        <taxon>Actinomycetota</taxon>
        <taxon>Thermoleophilia</taxon>
        <taxon>Solirubrobacterales</taxon>
        <taxon>Solirubrobacteraceae</taxon>
        <taxon>environmental samples</taxon>
    </lineage>
</organism>
<feature type="compositionally biased region" description="Basic and acidic residues" evidence="1">
    <location>
        <begin position="44"/>
        <end position="53"/>
    </location>
</feature>
<feature type="non-terminal residue" evidence="2">
    <location>
        <position position="1"/>
    </location>
</feature>
<evidence type="ECO:0000256" key="1">
    <source>
        <dbReference type="SAM" id="MobiDB-lite"/>
    </source>
</evidence>
<protein>
    <submittedName>
        <fullName evidence="2">Beta-ketoadipate enol-lactone hydrolase</fullName>
        <ecNumber evidence="2">3.1.1.24</ecNumber>
    </submittedName>
</protein>
<feature type="compositionally biased region" description="Low complexity" evidence="1">
    <location>
        <begin position="239"/>
        <end position="251"/>
    </location>
</feature>
<name>A0A6J4STI5_9ACTN</name>
<feature type="non-terminal residue" evidence="2">
    <location>
        <position position="264"/>
    </location>
</feature>
<dbReference type="AlphaFoldDB" id="A0A6J4STI5"/>
<feature type="compositionally biased region" description="Basic and acidic residues" evidence="1">
    <location>
        <begin position="123"/>
        <end position="144"/>
    </location>
</feature>